<gene>
    <name evidence="2" type="ORF">N825_20805</name>
</gene>
<comment type="similarity">
    <text evidence="1">Belongs to the phD/YefM antitoxin family.</text>
</comment>
<evidence type="ECO:0008006" key="4">
    <source>
        <dbReference type="Google" id="ProtNLM"/>
    </source>
</evidence>
<protein>
    <recommendedName>
        <fullName evidence="4">Antitoxin</fullName>
    </recommendedName>
</protein>
<proteinExistence type="inferred from homology"/>
<reference evidence="2 3" key="1">
    <citation type="submission" date="2013-08" db="EMBL/GenBank/DDBJ databases">
        <title>The genome sequence of Skermanella stibiiresistens.</title>
        <authorList>
            <person name="Zhu W."/>
            <person name="Wang G."/>
        </authorList>
    </citation>
    <scope>NUCLEOTIDE SEQUENCE [LARGE SCALE GENOMIC DNA]</scope>
    <source>
        <strain evidence="2 3">SB22</strain>
    </source>
</reference>
<accession>W9GU53</accession>
<sequence>MMKTISASDLKDAVLDFVREIARTGEPVVLTTGGQPFLELVPIDHEGSSAGTDALDMIEIRGNPGDTLGAMMLLAETTAREAGASVRLVDHDGVLAEFTPPDFKPSHVPPERLFGILKGRMPLGDEDLEAPVDVEWNAAKGILL</sequence>
<dbReference type="STRING" id="1385369.N825_20805"/>
<name>W9GU53_9PROT</name>
<dbReference type="Gene3D" id="3.40.1620.10">
    <property type="entry name" value="YefM-like domain"/>
    <property type="match status" value="1"/>
</dbReference>
<organism evidence="2 3">
    <name type="scientific">Skermanella stibiiresistens SB22</name>
    <dbReference type="NCBI Taxonomy" id="1385369"/>
    <lineage>
        <taxon>Bacteria</taxon>
        <taxon>Pseudomonadati</taxon>
        <taxon>Pseudomonadota</taxon>
        <taxon>Alphaproteobacteria</taxon>
        <taxon>Rhodospirillales</taxon>
        <taxon>Azospirillaceae</taxon>
        <taxon>Skermanella</taxon>
    </lineage>
</organism>
<keyword evidence="3" id="KW-1185">Reference proteome</keyword>
<dbReference type="AlphaFoldDB" id="W9GU53"/>
<evidence type="ECO:0000313" key="3">
    <source>
        <dbReference type="Proteomes" id="UP000019486"/>
    </source>
</evidence>
<evidence type="ECO:0000313" key="2">
    <source>
        <dbReference type="EMBL" id="EWY37314.1"/>
    </source>
</evidence>
<dbReference type="InterPro" id="IPR036165">
    <property type="entry name" value="YefM-like_sf"/>
</dbReference>
<dbReference type="SUPFAM" id="SSF143120">
    <property type="entry name" value="YefM-like"/>
    <property type="match status" value="1"/>
</dbReference>
<dbReference type="Proteomes" id="UP000019486">
    <property type="component" value="Unassembled WGS sequence"/>
</dbReference>
<comment type="caution">
    <text evidence="2">The sequence shown here is derived from an EMBL/GenBank/DDBJ whole genome shotgun (WGS) entry which is preliminary data.</text>
</comment>
<evidence type="ECO:0000256" key="1">
    <source>
        <dbReference type="ARBA" id="ARBA00009981"/>
    </source>
</evidence>
<dbReference type="EMBL" id="AVFL01000028">
    <property type="protein sequence ID" value="EWY37314.1"/>
    <property type="molecule type" value="Genomic_DNA"/>
</dbReference>